<protein>
    <submittedName>
        <fullName evidence="3">Carboxylesterase</fullName>
    </submittedName>
</protein>
<dbReference type="EMBL" id="PGTN01000123">
    <property type="protein sequence ID" value="PJF46620.1"/>
    <property type="molecule type" value="Genomic_DNA"/>
</dbReference>
<dbReference type="Gene3D" id="3.40.710.10">
    <property type="entry name" value="DD-peptidase/beta-lactamase superfamily"/>
    <property type="match status" value="1"/>
</dbReference>
<dbReference type="InterPro" id="IPR012338">
    <property type="entry name" value="Beta-lactam/transpept-like"/>
</dbReference>
<dbReference type="PANTHER" id="PTHR43283:SF11">
    <property type="entry name" value="BETA-LACTAMASE-RELATED DOMAIN-CONTAINING PROTEIN"/>
    <property type="match status" value="1"/>
</dbReference>
<evidence type="ECO:0000256" key="1">
    <source>
        <dbReference type="ARBA" id="ARBA00022801"/>
    </source>
</evidence>
<evidence type="ECO:0000259" key="2">
    <source>
        <dbReference type="Pfam" id="PF00144"/>
    </source>
</evidence>
<dbReference type="SUPFAM" id="SSF56601">
    <property type="entry name" value="beta-lactamase/transpeptidase-like"/>
    <property type="match status" value="1"/>
</dbReference>
<accession>A0A2M8QA37</accession>
<proteinExistence type="predicted"/>
<dbReference type="InterPro" id="IPR050789">
    <property type="entry name" value="Diverse_Enzym_Activities"/>
</dbReference>
<name>A0A2M8QA37_9CHLR</name>
<organism evidence="3 4">
    <name type="scientific">Candidatus Thermofonsia Clade 3 bacterium</name>
    <dbReference type="NCBI Taxonomy" id="2364212"/>
    <lineage>
        <taxon>Bacteria</taxon>
        <taxon>Bacillati</taxon>
        <taxon>Chloroflexota</taxon>
        <taxon>Candidatus Thermofontia</taxon>
        <taxon>Candidatus Thermofonsia Clade 3</taxon>
    </lineage>
</organism>
<evidence type="ECO:0000313" key="3">
    <source>
        <dbReference type="EMBL" id="PJF46620.1"/>
    </source>
</evidence>
<feature type="domain" description="Beta-lactamase-related" evidence="2">
    <location>
        <begin position="11"/>
        <end position="363"/>
    </location>
</feature>
<evidence type="ECO:0000313" key="4">
    <source>
        <dbReference type="Proteomes" id="UP000230790"/>
    </source>
</evidence>
<dbReference type="Proteomes" id="UP000230790">
    <property type="component" value="Unassembled WGS sequence"/>
</dbReference>
<dbReference type="PANTHER" id="PTHR43283">
    <property type="entry name" value="BETA-LACTAMASE-RELATED"/>
    <property type="match status" value="1"/>
</dbReference>
<comment type="caution">
    <text evidence="3">The sequence shown here is derived from an EMBL/GenBank/DDBJ whole genome shotgun (WGS) entry which is preliminary data.</text>
</comment>
<keyword evidence="1" id="KW-0378">Hydrolase</keyword>
<sequence>MPHDISALAALMASALDRVFPAAQLQVRIGGEIVYDASFGFLDPEARARPTQATTRFDLASVSKLFTVVAFMTLVEEGRVRLDQPVAEVLPEFCGRRPIAPYPDPLRPGRFVEIAPHTKGAVDAGAVTFRQLLSHSAGLPAWLPLWKMAAEWQRTLGPEDVQRRLRETVLATSFAYPPGAHVVYSDIGLLLIGFAIERLTGETLREVVRNRVTAPLGLDSIVYGPIPCDSAAPTEFYAHQGRRMCGEVHDENAFAFGGVAGHAGLFGTAHDVAAFGEALHRGLAGGHETVLRQETLAEMVHLQAQDGDVRRGLGFALRSPNPNAMSYPLGEGAFGHLGFTGTSLWVDPSRALVLACLTNHIYYGREGEDTITPFRAALTRTVVEWVKSAHGNRSTDPRTS</sequence>
<gene>
    <name evidence="3" type="ORF">CUN48_12885</name>
</gene>
<dbReference type="AlphaFoldDB" id="A0A2M8QA37"/>
<reference evidence="3 4" key="1">
    <citation type="submission" date="2017-11" db="EMBL/GenBank/DDBJ databases">
        <title>Evolution of Phototrophy in the Chloroflexi Phylum Driven by Horizontal Gene Transfer.</title>
        <authorList>
            <person name="Ward L.M."/>
            <person name="Hemp J."/>
            <person name="Shih P.M."/>
            <person name="Mcglynn S.E."/>
            <person name="Fischer W."/>
        </authorList>
    </citation>
    <scope>NUCLEOTIDE SEQUENCE [LARGE SCALE GENOMIC DNA]</scope>
    <source>
        <strain evidence="3">JP3_7</strain>
    </source>
</reference>
<dbReference type="Pfam" id="PF00144">
    <property type="entry name" value="Beta-lactamase"/>
    <property type="match status" value="1"/>
</dbReference>
<dbReference type="InterPro" id="IPR001466">
    <property type="entry name" value="Beta-lactam-related"/>
</dbReference>
<dbReference type="GO" id="GO:0016787">
    <property type="term" value="F:hydrolase activity"/>
    <property type="evidence" value="ECO:0007669"/>
    <property type="project" value="UniProtKB-KW"/>
</dbReference>